<feature type="transmembrane region" description="Helical" evidence="7">
    <location>
        <begin position="431"/>
        <end position="454"/>
    </location>
</feature>
<organism evidence="10 11">
    <name type="scientific">Nonomuraea soli</name>
    <dbReference type="NCBI Taxonomy" id="1032476"/>
    <lineage>
        <taxon>Bacteria</taxon>
        <taxon>Bacillati</taxon>
        <taxon>Actinomycetota</taxon>
        <taxon>Actinomycetes</taxon>
        <taxon>Streptosporangiales</taxon>
        <taxon>Streptosporangiaceae</taxon>
        <taxon>Nonomuraea</taxon>
    </lineage>
</organism>
<dbReference type="InterPro" id="IPR025857">
    <property type="entry name" value="MacB_PCD"/>
</dbReference>
<feature type="domain" description="MacB-like periplasmic core" evidence="9">
    <location>
        <begin position="17"/>
        <end position="211"/>
    </location>
</feature>
<evidence type="ECO:0000256" key="4">
    <source>
        <dbReference type="ARBA" id="ARBA00022989"/>
    </source>
</evidence>
<dbReference type="Proteomes" id="UP000530928">
    <property type="component" value="Unassembled WGS sequence"/>
</dbReference>
<feature type="transmembrane region" description="Helical" evidence="7">
    <location>
        <begin position="781"/>
        <end position="802"/>
    </location>
</feature>
<evidence type="ECO:0000256" key="3">
    <source>
        <dbReference type="ARBA" id="ARBA00022692"/>
    </source>
</evidence>
<evidence type="ECO:0000256" key="7">
    <source>
        <dbReference type="SAM" id="Phobius"/>
    </source>
</evidence>
<keyword evidence="4 7" id="KW-1133">Transmembrane helix</keyword>
<keyword evidence="3 7" id="KW-0812">Transmembrane</keyword>
<comment type="subcellular location">
    <subcellularLocation>
        <location evidence="1">Cell membrane</location>
        <topology evidence="1">Multi-pass membrane protein</topology>
    </subcellularLocation>
</comment>
<dbReference type="EMBL" id="JACDUR010000004">
    <property type="protein sequence ID" value="MBA2893164.1"/>
    <property type="molecule type" value="Genomic_DNA"/>
</dbReference>
<dbReference type="InterPro" id="IPR050250">
    <property type="entry name" value="Macrolide_Exporter_MacB"/>
</dbReference>
<comment type="caution">
    <text evidence="10">The sequence shown here is derived from an EMBL/GenBank/DDBJ whole genome shotgun (WGS) entry which is preliminary data.</text>
</comment>
<dbReference type="Pfam" id="PF12704">
    <property type="entry name" value="MacB_PCD"/>
    <property type="match status" value="2"/>
</dbReference>
<comment type="similarity">
    <text evidence="6">Belongs to the ABC-4 integral membrane protein family.</text>
</comment>
<feature type="domain" description="ABC3 transporter permease C-terminal" evidence="8">
    <location>
        <begin position="698"/>
        <end position="811"/>
    </location>
</feature>
<evidence type="ECO:0000256" key="5">
    <source>
        <dbReference type="ARBA" id="ARBA00023136"/>
    </source>
</evidence>
<feature type="domain" description="MacB-like periplasmic core" evidence="9">
    <location>
        <begin position="477"/>
        <end position="664"/>
    </location>
</feature>
<dbReference type="RefSeq" id="WP_181611881.1">
    <property type="nucleotide sequence ID" value="NZ_BAABAM010000003.1"/>
</dbReference>
<feature type="transmembrane region" description="Helical" evidence="7">
    <location>
        <begin position="746"/>
        <end position="769"/>
    </location>
</feature>
<gene>
    <name evidence="10" type="ORF">HNR30_004518</name>
</gene>
<keyword evidence="11" id="KW-1185">Reference proteome</keyword>
<evidence type="ECO:0000256" key="2">
    <source>
        <dbReference type="ARBA" id="ARBA00022475"/>
    </source>
</evidence>
<evidence type="ECO:0000259" key="8">
    <source>
        <dbReference type="Pfam" id="PF02687"/>
    </source>
</evidence>
<evidence type="ECO:0000259" key="9">
    <source>
        <dbReference type="Pfam" id="PF12704"/>
    </source>
</evidence>
<evidence type="ECO:0000256" key="1">
    <source>
        <dbReference type="ARBA" id="ARBA00004651"/>
    </source>
</evidence>
<feature type="transmembrane region" description="Helical" evidence="7">
    <location>
        <begin position="345"/>
        <end position="368"/>
    </location>
</feature>
<dbReference type="AlphaFoldDB" id="A0A7W0CL29"/>
<feature type="transmembrane region" description="Helical" evidence="7">
    <location>
        <begin position="389"/>
        <end position="411"/>
    </location>
</feature>
<proteinExistence type="inferred from homology"/>
<evidence type="ECO:0000313" key="10">
    <source>
        <dbReference type="EMBL" id="MBA2893164.1"/>
    </source>
</evidence>
<dbReference type="GO" id="GO:0022857">
    <property type="term" value="F:transmembrane transporter activity"/>
    <property type="evidence" value="ECO:0007669"/>
    <property type="project" value="TreeGrafter"/>
</dbReference>
<dbReference type="PANTHER" id="PTHR30572:SF4">
    <property type="entry name" value="ABC TRANSPORTER PERMEASE YTRF"/>
    <property type="match status" value="1"/>
</dbReference>
<feature type="transmembrane region" description="Helical" evidence="7">
    <location>
        <begin position="690"/>
        <end position="714"/>
    </location>
</feature>
<accession>A0A7W0CL29</accession>
<name>A0A7W0CL29_9ACTN</name>
<keyword evidence="2" id="KW-1003">Cell membrane</keyword>
<dbReference type="PANTHER" id="PTHR30572">
    <property type="entry name" value="MEMBRANE COMPONENT OF TRANSPORTER-RELATED"/>
    <property type="match status" value="1"/>
</dbReference>
<evidence type="ECO:0000313" key="11">
    <source>
        <dbReference type="Proteomes" id="UP000530928"/>
    </source>
</evidence>
<evidence type="ECO:0000256" key="6">
    <source>
        <dbReference type="ARBA" id="ARBA00038076"/>
    </source>
</evidence>
<dbReference type="GO" id="GO:0005886">
    <property type="term" value="C:plasma membrane"/>
    <property type="evidence" value="ECO:0007669"/>
    <property type="project" value="UniProtKB-SubCell"/>
</dbReference>
<reference evidence="10 11" key="1">
    <citation type="submission" date="2020-07" db="EMBL/GenBank/DDBJ databases">
        <title>Genomic Encyclopedia of Type Strains, Phase IV (KMG-IV): sequencing the most valuable type-strain genomes for metagenomic binning, comparative biology and taxonomic classification.</title>
        <authorList>
            <person name="Goeker M."/>
        </authorList>
    </citation>
    <scope>NUCLEOTIDE SEQUENCE [LARGE SCALE GENOMIC DNA]</scope>
    <source>
        <strain evidence="10 11">DSM 45533</strain>
    </source>
</reference>
<keyword evidence="5 7" id="KW-0472">Membrane</keyword>
<dbReference type="InterPro" id="IPR003838">
    <property type="entry name" value="ABC3_permease_C"/>
</dbReference>
<dbReference type="Pfam" id="PF02687">
    <property type="entry name" value="FtsX"/>
    <property type="match status" value="2"/>
</dbReference>
<sequence>MLKTTMAGLRAHKLRLVLTALAIALGVGFIAGTFVLTDTLEAGFKQGVTASAEKVTVAVIAGPDKRLTAADLKRVKDTEGVTDAQGLAGGEALLLGKDGRAAGDYPAQALSVSTGDLNRTTLVSGALPAAGDQAIVDENTARAQGFKVGDTITVLDAEQARHEFAVVGIFDPGIDQAVTAFGGVGYTLDTVQKLTGEKGFHEIDVKGADAAVLKQRIESQGYTVQTGAELADRLAESAGMGTEQIGMALLLFGLVAMMVAALVIYNTFNILIAQRTRELALLRCVGATRGQVFGSILLESAVVGLLSSLMGLAVGYGLGGGALAVLDAFDAPLPTGAAASLQPATIVICLVLGLVVTVGAALLPARTATRVAPIAALRSQVEEQTFRAGLLRTLSGGLLLLAGLGLAGYALTMKVGEVPTLVVAMTGSSLIFLAILVLGPILVRPLSTLVGWIPRRLFGVPGRLAVDNSSRNPRRAATTTIALTIGVTLMTLISVITASSRASIGAELDQQFPVDYMMQSRSGEGGIPRSVAAALRETPELADVIEIRSAEAGRRTVGAFEGPLPFTVESGSMKELAPGTAAIAAYLAKDEGLKVGDEVEITTKRSGKVALKVVAVLGDGTPLPGIVVGAAAFDGYFGKVGDSMLAANVKAGADPDQARKALDNALEAYPAVLVQSTTDMRGEFEDSLDMALMIITALLGLAVLISLVGIANTLSLSVHERTRESALLRALGLTRPQLRGMLSVEALVLGLVGALIGVGLGTAFGWLAVRSLLDNVSFVLPYTQVGLLIVVAGVAGVIASLLPARRAARASVVGALASG</sequence>
<protein>
    <submittedName>
        <fullName evidence="10">Putative ABC transport system permease protein</fullName>
    </submittedName>
</protein>
<feature type="transmembrane region" description="Helical" evidence="7">
    <location>
        <begin position="475"/>
        <end position="496"/>
    </location>
</feature>
<feature type="domain" description="ABC3 transporter permease C-terminal" evidence="8">
    <location>
        <begin position="251"/>
        <end position="371"/>
    </location>
</feature>
<feature type="transmembrane region" description="Helical" evidence="7">
    <location>
        <begin position="292"/>
        <end position="325"/>
    </location>
</feature>
<feature type="transmembrane region" description="Helical" evidence="7">
    <location>
        <begin position="247"/>
        <end position="272"/>
    </location>
</feature>